<evidence type="ECO:0000256" key="8">
    <source>
        <dbReference type="SAM" id="MobiDB-lite"/>
    </source>
</evidence>
<feature type="compositionally biased region" description="Acidic residues" evidence="8">
    <location>
        <begin position="502"/>
        <end position="520"/>
    </location>
</feature>
<dbReference type="OrthoDB" id="203821at2759"/>
<evidence type="ECO:0000256" key="7">
    <source>
        <dbReference type="RuleBase" id="RU364108"/>
    </source>
</evidence>
<feature type="domain" description="60S ribosomal export protein NMD3 SH3" evidence="11">
    <location>
        <begin position="254"/>
        <end position="301"/>
    </location>
</feature>
<evidence type="ECO:0000313" key="13">
    <source>
        <dbReference type="Proteomes" id="UP000247409"/>
    </source>
</evidence>
<dbReference type="EMBL" id="NBIV01000117">
    <property type="protein sequence ID" value="PXF43613.1"/>
    <property type="molecule type" value="Genomic_DNA"/>
</dbReference>
<proteinExistence type="inferred from homology"/>
<keyword evidence="6 7" id="KW-0539">Nucleus</keyword>
<dbReference type="Pfam" id="PF21192">
    <property type="entry name" value="OB_NMD3"/>
    <property type="match status" value="1"/>
</dbReference>
<organism evidence="12 13">
    <name type="scientific">Gracilariopsis chorda</name>
    <dbReference type="NCBI Taxonomy" id="448386"/>
    <lineage>
        <taxon>Eukaryota</taxon>
        <taxon>Rhodophyta</taxon>
        <taxon>Florideophyceae</taxon>
        <taxon>Rhodymeniophycidae</taxon>
        <taxon>Gracilariales</taxon>
        <taxon>Gracilariaceae</taxon>
        <taxon>Gracilariopsis</taxon>
    </lineage>
</organism>
<evidence type="ECO:0000259" key="10">
    <source>
        <dbReference type="Pfam" id="PF21192"/>
    </source>
</evidence>
<keyword evidence="3 7" id="KW-0813">Transport</keyword>
<evidence type="ECO:0000256" key="6">
    <source>
        <dbReference type="ARBA" id="ARBA00023242"/>
    </source>
</evidence>
<protein>
    <recommendedName>
        <fullName evidence="2 7">60S ribosomal export protein NMD3</fullName>
    </recommendedName>
</protein>
<sequence length="542" mass="61801">MDSMDLDSSGVPPRRTLPTILCCLCGVPITANPSNMCINCIRGQVDITENIPKTSTIYYCKGCARYLQPPKHWVAAELESKELLALCIKRLKGLNKVKLVDAGFRWTEPHSRRIQVRLLVQKEVFNNTILQQEFFVEFIVEYQQCDMCKRDAADIDEWQAVVQVRQKVVHKRTFLFLEQLIIKHGAHEDTVGIKAHPDGLDFYFLHRSHAMRFVSFLNHVVPIRTKQADHLVSHDTNSNTYRYKYTFSVEILPLCKDDVACLPPKVHVLLGGIGPLVLITKVSTSLSLIDPFTLQTAELAAPVYWKYPFQALMSFKQGTEFAVLDVEKSRERKGKWCLADVTVARSIDYGKNDSQHYISTHLGNFLNPGDLALGYDLGNAVFNESLLAGHKRLQLPDFLLFKKTYSKKNRSKRRMWRLKRLNMELDDAVVETAYRKSNLDPIARMAAEQEEFLQDLEQDQDLRTNINIYRDPTKFKPIPSQMDVDQGNPVPAATQNRQVVAEDGDEDDEDYPEVPIEELLEGLNIEDGPDDFSAPSRAQPSS</sequence>
<evidence type="ECO:0000259" key="9">
    <source>
        <dbReference type="Pfam" id="PF04981"/>
    </source>
</evidence>
<dbReference type="AlphaFoldDB" id="A0A2V3INH7"/>
<reference evidence="12 13" key="1">
    <citation type="journal article" date="2018" name="Mol. Biol. Evol.">
        <title>Analysis of the draft genome of the red seaweed Gracilariopsis chorda provides insights into genome size evolution in Rhodophyta.</title>
        <authorList>
            <person name="Lee J."/>
            <person name="Yang E.C."/>
            <person name="Graf L."/>
            <person name="Yang J.H."/>
            <person name="Qiu H."/>
            <person name="Zel Zion U."/>
            <person name="Chan C.X."/>
            <person name="Stephens T.G."/>
            <person name="Weber A.P.M."/>
            <person name="Boo G.H."/>
            <person name="Boo S.M."/>
            <person name="Kim K.M."/>
            <person name="Shin Y."/>
            <person name="Jung M."/>
            <person name="Lee S.J."/>
            <person name="Yim H.S."/>
            <person name="Lee J.H."/>
            <person name="Bhattacharya D."/>
            <person name="Yoon H.S."/>
        </authorList>
    </citation>
    <scope>NUCLEOTIDE SEQUENCE [LARGE SCALE GENOMIC DNA]</scope>
    <source>
        <strain evidence="12 13">SKKU-2015</strain>
        <tissue evidence="12">Whole body</tissue>
    </source>
</reference>
<evidence type="ECO:0000256" key="1">
    <source>
        <dbReference type="ARBA" id="ARBA00009794"/>
    </source>
</evidence>
<gene>
    <name evidence="12" type="ORF">BWQ96_06622</name>
</gene>
<dbReference type="InterPro" id="IPR048899">
    <property type="entry name" value="NMD_SH3"/>
</dbReference>
<evidence type="ECO:0000256" key="5">
    <source>
        <dbReference type="ARBA" id="ARBA00022927"/>
    </source>
</evidence>
<dbReference type="Proteomes" id="UP000247409">
    <property type="component" value="Unassembled WGS sequence"/>
</dbReference>
<accession>A0A2V3INH7</accession>
<dbReference type="GO" id="GO:0015031">
    <property type="term" value="P:protein transport"/>
    <property type="evidence" value="ECO:0007669"/>
    <property type="project" value="UniProtKB-KW"/>
</dbReference>
<dbReference type="InterPro" id="IPR039768">
    <property type="entry name" value="Nmd3"/>
</dbReference>
<keyword evidence="5 7" id="KW-0653">Protein transport</keyword>
<dbReference type="GO" id="GO:0000055">
    <property type="term" value="P:ribosomal large subunit export from nucleus"/>
    <property type="evidence" value="ECO:0007669"/>
    <property type="project" value="TreeGrafter"/>
</dbReference>
<dbReference type="GO" id="GO:0043023">
    <property type="term" value="F:ribosomal large subunit binding"/>
    <property type="evidence" value="ECO:0007669"/>
    <property type="project" value="InterPro"/>
</dbReference>
<feature type="region of interest" description="Disordered" evidence="8">
    <location>
        <begin position="473"/>
        <end position="542"/>
    </location>
</feature>
<dbReference type="InterPro" id="IPR048898">
    <property type="entry name" value="OB_NMD3"/>
</dbReference>
<keyword evidence="13" id="KW-1185">Reference proteome</keyword>
<dbReference type="GO" id="GO:0005634">
    <property type="term" value="C:nucleus"/>
    <property type="evidence" value="ECO:0007669"/>
    <property type="project" value="UniProtKB-SubCell"/>
</dbReference>
<dbReference type="PANTHER" id="PTHR12746:SF2">
    <property type="entry name" value="60S RIBOSOMAL EXPORT PROTEIN NMD3"/>
    <property type="match status" value="1"/>
</dbReference>
<evidence type="ECO:0000259" key="11">
    <source>
        <dbReference type="Pfam" id="PF21193"/>
    </source>
</evidence>
<comment type="caution">
    <text evidence="12">The sequence shown here is derived from an EMBL/GenBank/DDBJ whole genome shotgun (WGS) entry which is preliminary data.</text>
</comment>
<evidence type="ECO:0000313" key="12">
    <source>
        <dbReference type="EMBL" id="PXF43613.1"/>
    </source>
</evidence>
<dbReference type="STRING" id="448386.A0A2V3INH7"/>
<dbReference type="Pfam" id="PF04981">
    <property type="entry name" value="NMD3"/>
    <property type="match status" value="1"/>
</dbReference>
<dbReference type="PANTHER" id="PTHR12746">
    <property type="entry name" value="NONSENSE-MEDIATED MRNA DECAY PROTEIN 3"/>
    <property type="match status" value="1"/>
</dbReference>
<dbReference type="InterPro" id="IPR007064">
    <property type="entry name" value="Nmd3_N"/>
</dbReference>
<evidence type="ECO:0000256" key="2">
    <source>
        <dbReference type="ARBA" id="ARBA00017035"/>
    </source>
</evidence>
<feature type="domain" description="Nmd3 N-terminal" evidence="9">
    <location>
        <begin position="22"/>
        <end position="251"/>
    </location>
</feature>
<keyword evidence="4 7" id="KW-0963">Cytoplasm</keyword>
<comment type="similarity">
    <text evidence="1 7">Belongs to the NMD3 family.</text>
</comment>
<comment type="subcellular location">
    <subcellularLocation>
        <location evidence="7">Cytoplasm</location>
    </subcellularLocation>
    <subcellularLocation>
        <location evidence="7">Nucleus</location>
    </subcellularLocation>
</comment>
<comment type="function">
    <text evidence="7">Acts as an adapter for the XPO1/CRM1-mediated export of the 60S ribosomal subunit.</text>
</comment>
<evidence type="ECO:0000256" key="3">
    <source>
        <dbReference type="ARBA" id="ARBA00022448"/>
    </source>
</evidence>
<dbReference type="Pfam" id="PF21193">
    <property type="entry name" value="NMD_SH3"/>
    <property type="match status" value="1"/>
</dbReference>
<feature type="domain" description="60S ribosomal export protein NMD3 OB-fold" evidence="10">
    <location>
        <begin position="319"/>
        <end position="403"/>
    </location>
</feature>
<dbReference type="GO" id="GO:0005737">
    <property type="term" value="C:cytoplasm"/>
    <property type="evidence" value="ECO:0007669"/>
    <property type="project" value="UniProtKB-SubCell"/>
</dbReference>
<name>A0A2V3INH7_9FLOR</name>
<evidence type="ECO:0000256" key="4">
    <source>
        <dbReference type="ARBA" id="ARBA00022490"/>
    </source>
</evidence>